<reference evidence="2" key="2">
    <citation type="journal article" date="2023" name="IMA Fungus">
        <title>Comparative genomic study of the Penicillium genus elucidates a diverse pangenome and 15 lateral gene transfer events.</title>
        <authorList>
            <person name="Petersen C."/>
            <person name="Sorensen T."/>
            <person name="Nielsen M.R."/>
            <person name="Sondergaard T.E."/>
            <person name="Sorensen J.L."/>
            <person name="Fitzpatrick D.A."/>
            <person name="Frisvad J.C."/>
            <person name="Nielsen K.L."/>
        </authorList>
    </citation>
    <scope>NUCLEOTIDE SEQUENCE</scope>
    <source>
        <strain evidence="2">IBT 30761</strain>
    </source>
</reference>
<comment type="caution">
    <text evidence="2">The sequence shown here is derived from an EMBL/GenBank/DDBJ whole genome shotgun (WGS) entry which is preliminary data.</text>
</comment>
<dbReference type="GeneID" id="81358380"/>
<dbReference type="Proteomes" id="UP001149074">
    <property type="component" value="Unassembled WGS sequence"/>
</dbReference>
<dbReference type="AlphaFoldDB" id="A0A9W9FGV1"/>
<dbReference type="RefSeq" id="XP_056475560.1">
    <property type="nucleotide sequence ID" value="XM_056619401.1"/>
</dbReference>
<accession>A0A9W9FGV1</accession>
<dbReference type="EMBL" id="JAPQKI010000005">
    <property type="protein sequence ID" value="KAJ5099906.1"/>
    <property type="molecule type" value="Genomic_DNA"/>
</dbReference>
<keyword evidence="3" id="KW-1185">Reference proteome</keyword>
<gene>
    <name evidence="2" type="ORF">N7532_006907</name>
</gene>
<reference evidence="2" key="1">
    <citation type="submission" date="2022-11" db="EMBL/GenBank/DDBJ databases">
        <authorList>
            <person name="Petersen C."/>
        </authorList>
    </citation>
    <scope>NUCLEOTIDE SEQUENCE</scope>
    <source>
        <strain evidence="2">IBT 30761</strain>
    </source>
</reference>
<name>A0A9W9FGV1_9EURO</name>
<dbReference type="OrthoDB" id="3520229at2759"/>
<feature type="region of interest" description="Disordered" evidence="1">
    <location>
        <begin position="1"/>
        <end position="32"/>
    </location>
</feature>
<sequence>MSNATAITSTSTLTSTTTTTNATHSTTTSISHCGGSAQYELPIKDAACGIPNTPRYKPLIETCARPASVQSYNHNCALYTPAINQTVQKLTNCLYDAGVEWEDVWCFGSTDASATATEYPTATSATKTSSTSVPSSVTDAGVSVEVGRGGWKVGVVVVGLAVSGLLFGV</sequence>
<protein>
    <submittedName>
        <fullName evidence="2">Uncharacterized protein</fullName>
    </submittedName>
</protein>
<evidence type="ECO:0000313" key="2">
    <source>
        <dbReference type="EMBL" id="KAJ5099906.1"/>
    </source>
</evidence>
<evidence type="ECO:0000256" key="1">
    <source>
        <dbReference type="SAM" id="MobiDB-lite"/>
    </source>
</evidence>
<evidence type="ECO:0000313" key="3">
    <source>
        <dbReference type="Proteomes" id="UP001149074"/>
    </source>
</evidence>
<organism evidence="2 3">
    <name type="scientific">Penicillium argentinense</name>
    <dbReference type="NCBI Taxonomy" id="1131581"/>
    <lineage>
        <taxon>Eukaryota</taxon>
        <taxon>Fungi</taxon>
        <taxon>Dikarya</taxon>
        <taxon>Ascomycota</taxon>
        <taxon>Pezizomycotina</taxon>
        <taxon>Eurotiomycetes</taxon>
        <taxon>Eurotiomycetidae</taxon>
        <taxon>Eurotiales</taxon>
        <taxon>Aspergillaceae</taxon>
        <taxon>Penicillium</taxon>
    </lineage>
</organism>
<proteinExistence type="predicted"/>